<organism evidence="1">
    <name type="scientific">Arundo donax</name>
    <name type="common">Giant reed</name>
    <name type="synonym">Donax arundinaceus</name>
    <dbReference type="NCBI Taxonomy" id="35708"/>
    <lineage>
        <taxon>Eukaryota</taxon>
        <taxon>Viridiplantae</taxon>
        <taxon>Streptophyta</taxon>
        <taxon>Embryophyta</taxon>
        <taxon>Tracheophyta</taxon>
        <taxon>Spermatophyta</taxon>
        <taxon>Magnoliopsida</taxon>
        <taxon>Liliopsida</taxon>
        <taxon>Poales</taxon>
        <taxon>Poaceae</taxon>
        <taxon>PACMAD clade</taxon>
        <taxon>Arundinoideae</taxon>
        <taxon>Arundineae</taxon>
        <taxon>Arundo</taxon>
    </lineage>
</organism>
<dbReference type="AlphaFoldDB" id="A0A0A9A2U7"/>
<reference evidence="1" key="2">
    <citation type="journal article" date="2015" name="Data Brief">
        <title>Shoot transcriptome of the giant reed, Arundo donax.</title>
        <authorList>
            <person name="Barrero R.A."/>
            <person name="Guerrero F.D."/>
            <person name="Moolhuijzen P."/>
            <person name="Goolsby J.A."/>
            <person name="Tidwell J."/>
            <person name="Bellgard S.E."/>
            <person name="Bellgard M.I."/>
        </authorList>
    </citation>
    <scope>NUCLEOTIDE SEQUENCE</scope>
    <source>
        <tissue evidence="1">Shoot tissue taken approximately 20 cm above the soil surface</tissue>
    </source>
</reference>
<evidence type="ECO:0000313" key="1">
    <source>
        <dbReference type="EMBL" id="JAD43330.1"/>
    </source>
</evidence>
<name>A0A0A9A2U7_ARUDO</name>
<dbReference type="EMBL" id="GBRH01254565">
    <property type="protein sequence ID" value="JAD43330.1"/>
    <property type="molecule type" value="Transcribed_RNA"/>
</dbReference>
<sequence>MSTSKVAPHILYFRFAKPKTFRFLGMSSEL</sequence>
<accession>A0A0A9A2U7</accession>
<reference evidence="1" key="1">
    <citation type="submission" date="2014-09" db="EMBL/GenBank/DDBJ databases">
        <authorList>
            <person name="Magalhaes I.L.F."/>
            <person name="Oliveira U."/>
            <person name="Santos F.R."/>
            <person name="Vidigal T.H.D.A."/>
            <person name="Brescovit A.D."/>
            <person name="Santos A.J."/>
        </authorList>
    </citation>
    <scope>NUCLEOTIDE SEQUENCE</scope>
    <source>
        <tissue evidence="1">Shoot tissue taken approximately 20 cm above the soil surface</tissue>
    </source>
</reference>
<protein>
    <submittedName>
        <fullName evidence="1">Uncharacterized protein</fullName>
    </submittedName>
</protein>
<proteinExistence type="predicted"/>